<dbReference type="Pfam" id="PF26622">
    <property type="entry name" value="DUF8199"/>
    <property type="match status" value="1"/>
</dbReference>
<dbReference type="AlphaFoldDB" id="A0A2H9VRQ0"/>
<proteinExistence type="predicted"/>
<evidence type="ECO:0000313" key="1">
    <source>
        <dbReference type="EMBL" id="PJJ83493.1"/>
    </source>
</evidence>
<name>A0A2H9VRQ0_9SPHI</name>
<dbReference type="InterPro" id="IPR058060">
    <property type="entry name" value="HYC_CC_PP"/>
</dbReference>
<accession>A0A2H9VRQ0</accession>
<dbReference type="NCBIfam" id="NF047658">
    <property type="entry name" value="HYC_CC_PP"/>
    <property type="match status" value="1"/>
</dbReference>
<comment type="caution">
    <text evidence="1">The sequence shown here is derived from an EMBL/GenBank/DDBJ whole genome shotgun (WGS) entry which is preliminary data.</text>
</comment>
<dbReference type="InterPro" id="IPR058512">
    <property type="entry name" value="DUF8199"/>
</dbReference>
<dbReference type="Proteomes" id="UP000242687">
    <property type="component" value="Unassembled WGS sequence"/>
</dbReference>
<organism evidence="1 2">
    <name type="scientific">Mucilaginibacter auburnensis</name>
    <dbReference type="NCBI Taxonomy" id="1457233"/>
    <lineage>
        <taxon>Bacteria</taxon>
        <taxon>Pseudomonadati</taxon>
        <taxon>Bacteroidota</taxon>
        <taxon>Sphingobacteriia</taxon>
        <taxon>Sphingobacteriales</taxon>
        <taxon>Sphingobacteriaceae</taxon>
        <taxon>Mucilaginibacter</taxon>
    </lineage>
</organism>
<gene>
    <name evidence="1" type="ORF">CLV57_0475</name>
</gene>
<sequence length="120" mass="12938">MILLYGITATGFAMNVHFCSGTVASIKINAAADKCGPDNEKMKGCSDKKVDVKVKDAHQAETSSKAPGIFSFDLPGFSLSDLIPAAHQALLEKLFDKTPPPAPPPTQKVEPFLRNRNLRI</sequence>
<evidence type="ECO:0000313" key="2">
    <source>
        <dbReference type="Proteomes" id="UP000242687"/>
    </source>
</evidence>
<keyword evidence="2" id="KW-1185">Reference proteome</keyword>
<dbReference type="EMBL" id="PGFJ01000001">
    <property type="protein sequence ID" value="PJJ83493.1"/>
    <property type="molecule type" value="Genomic_DNA"/>
</dbReference>
<protein>
    <submittedName>
        <fullName evidence="1">Uncharacterized protein</fullName>
    </submittedName>
</protein>
<reference evidence="1 2" key="1">
    <citation type="submission" date="2017-11" db="EMBL/GenBank/DDBJ databases">
        <title>Genomic Encyclopedia of Archaeal and Bacterial Type Strains, Phase II (KMG-II): From Individual Species to Whole Genera.</title>
        <authorList>
            <person name="Goeker M."/>
        </authorList>
    </citation>
    <scope>NUCLEOTIDE SEQUENCE [LARGE SCALE GENOMIC DNA]</scope>
    <source>
        <strain evidence="1 2">DSM 28175</strain>
    </source>
</reference>